<dbReference type="AlphaFoldDB" id="A0A7C9VQW5"/>
<dbReference type="InterPro" id="IPR027417">
    <property type="entry name" value="P-loop_NTPase"/>
</dbReference>
<keyword evidence="3" id="KW-1185">Reference proteome</keyword>
<dbReference type="SUPFAM" id="SSF52540">
    <property type="entry name" value="P-loop containing nucleoside triphosphate hydrolases"/>
    <property type="match status" value="1"/>
</dbReference>
<dbReference type="InterPro" id="IPR003439">
    <property type="entry name" value="ABC_transporter-like_ATP-bd"/>
</dbReference>
<keyword evidence="2" id="KW-0067">ATP-binding</keyword>
<accession>A0A7C9VQW5</accession>
<proteinExistence type="predicted"/>
<organism evidence="2 3">
    <name type="scientific">Candidatus Afipia apatlaquensis</name>
    <dbReference type="NCBI Taxonomy" id="2712852"/>
    <lineage>
        <taxon>Bacteria</taxon>
        <taxon>Pseudomonadati</taxon>
        <taxon>Pseudomonadota</taxon>
        <taxon>Alphaproteobacteria</taxon>
        <taxon>Hyphomicrobiales</taxon>
        <taxon>Nitrobacteraceae</taxon>
        <taxon>Afipia</taxon>
    </lineage>
</organism>
<feature type="domain" description="ABC transporter" evidence="1">
    <location>
        <begin position="20"/>
        <end position="42"/>
    </location>
</feature>
<protein>
    <submittedName>
        <fullName evidence="2">ATP-binding cassette domain-containing protein</fullName>
    </submittedName>
</protein>
<dbReference type="Proteomes" id="UP000480266">
    <property type="component" value="Unassembled WGS sequence"/>
</dbReference>
<feature type="non-terminal residue" evidence="2">
    <location>
        <position position="42"/>
    </location>
</feature>
<keyword evidence="2" id="KW-0547">Nucleotide-binding</keyword>
<dbReference type="Pfam" id="PF00005">
    <property type="entry name" value="ABC_tran"/>
    <property type="match status" value="1"/>
</dbReference>
<evidence type="ECO:0000259" key="1">
    <source>
        <dbReference type="Pfam" id="PF00005"/>
    </source>
</evidence>
<reference evidence="2" key="1">
    <citation type="submission" date="2020-02" db="EMBL/GenBank/DDBJ databases">
        <title>Draft genome sequence of Candidatus Afipia apatlaquensis IBT-C3, a potential strain for decolorization of textile dyes.</title>
        <authorList>
            <person name="Sanchez-Reyes A."/>
            <person name="Breton-Deval L."/>
            <person name="Mangelson H."/>
            <person name="Sanchez-Flores A."/>
        </authorList>
    </citation>
    <scope>NUCLEOTIDE SEQUENCE [LARGE SCALE GENOMIC DNA]</scope>
    <source>
        <strain evidence="2">IBT-C3</strain>
    </source>
</reference>
<evidence type="ECO:0000313" key="3">
    <source>
        <dbReference type="Proteomes" id="UP000480266"/>
    </source>
</evidence>
<gene>
    <name evidence="2" type="ORF">G4V63_23245</name>
</gene>
<dbReference type="GO" id="GO:0016887">
    <property type="term" value="F:ATP hydrolysis activity"/>
    <property type="evidence" value="ECO:0007669"/>
    <property type="project" value="InterPro"/>
</dbReference>
<sequence length="42" mass="4450">MIRLDNISKQNGHQILFIEASAALQRGEKVGLVGPNGSGKTT</sequence>
<dbReference type="EMBL" id="JAAMRR010001179">
    <property type="protein sequence ID" value="NGX98013.1"/>
    <property type="molecule type" value="Genomic_DNA"/>
</dbReference>
<comment type="caution">
    <text evidence="2">The sequence shown here is derived from an EMBL/GenBank/DDBJ whole genome shotgun (WGS) entry which is preliminary data.</text>
</comment>
<dbReference type="GO" id="GO:0005524">
    <property type="term" value="F:ATP binding"/>
    <property type="evidence" value="ECO:0007669"/>
    <property type="project" value="UniProtKB-KW"/>
</dbReference>
<evidence type="ECO:0000313" key="2">
    <source>
        <dbReference type="EMBL" id="NGX98013.1"/>
    </source>
</evidence>
<name>A0A7C9VQW5_9BRAD</name>
<dbReference type="Gene3D" id="3.40.50.300">
    <property type="entry name" value="P-loop containing nucleotide triphosphate hydrolases"/>
    <property type="match status" value="1"/>
</dbReference>